<sequence length="112" mass="12510">MANILLWFAIVLGVLTAVAVFGCLFLLVVEPFIQRRRFARAAHVAARFNRDNDTACSVLIGCETILYCTTRPLNYFDEAKKLDAEIARQAKKATKARVMANNENNGITEMTV</sequence>
<reference evidence="2 3" key="1">
    <citation type="submission" date="2019-12" db="EMBL/GenBank/DDBJ databases">
        <title>Chromosome-level assembly of the Caenorhabditis remanei genome.</title>
        <authorList>
            <person name="Teterina A.A."/>
            <person name="Willis J.H."/>
            <person name="Phillips P.C."/>
        </authorList>
    </citation>
    <scope>NUCLEOTIDE SEQUENCE [LARGE SCALE GENOMIC DNA]</scope>
    <source>
        <strain evidence="2 3">PX506</strain>
        <tissue evidence="2">Whole organism</tissue>
    </source>
</reference>
<evidence type="ECO:0000256" key="1">
    <source>
        <dbReference type="SAM" id="Phobius"/>
    </source>
</evidence>
<dbReference type="RefSeq" id="XP_053579359.1">
    <property type="nucleotide sequence ID" value="XM_053735793.1"/>
</dbReference>
<dbReference type="AlphaFoldDB" id="A0A6A5FYS0"/>
<dbReference type="KEGG" id="crq:GCK72_024252"/>
<name>A0A6A5FYS0_CAERE</name>
<gene>
    <name evidence="2" type="ORF">GCK72_024252</name>
</gene>
<keyword evidence="1" id="KW-0812">Transmembrane</keyword>
<keyword evidence="1" id="KW-1133">Transmembrane helix</keyword>
<dbReference type="CTD" id="78777797"/>
<evidence type="ECO:0000313" key="3">
    <source>
        <dbReference type="Proteomes" id="UP000483820"/>
    </source>
</evidence>
<proteinExistence type="predicted"/>
<accession>A0A6A5FYS0</accession>
<protein>
    <submittedName>
        <fullName evidence="2">Uncharacterized protein</fullName>
    </submittedName>
</protein>
<feature type="transmembrane region" description="Helical" evidence="1">
    <location>
        <begin position="6"/>
        <end position="29"/>
    </location>
</feature>
<comment type="caution">
    <text evidence="2">The sequence shown here is derived from an EMBL/GenBank/DDBJ whole genome shotgun (WGS) entry which is preliminary data.</text>
</comment>
<organism evidence="2 3">
    <name type="scientific">Caenorhabditis remanei</name>
    <name type="common">Caenorhabditis vulgaris</name>
    <dbReference type="NCBI Taxonomy" id="31234"/>
    <lineage>
        <taxon>Eukaryota</taxon>
        <taxon>Metazoa</taxon>
        <taxon>Ecdysozoa</taxon>
        <taxon>Nematoda</taxon>
        <taxon>Chromadorea</taxon>
        <taxon>Rhabditida</taxon>
        <taxon>Rhabditina</taxon>
        <taxon>Rhabditomorpha</taxon>
        <taxon>Rhabditoidea</taxon>
        <taxon>Rhabditidae</taxon>
        <taxon>Peloderinae</taxon>
        <taxon>Caenorhabditis</taxon>
    </lineage>
</organism>
<dbReference type="EMBL" id="WUAV01000006">
    <property type="protein sequence ID" value="KAF1747786.1"/>
    <property type="molecule type" value="Genomic_DNA"/>
</dbReference>
<dbReference type="Proteomes" id="UP000483820">
    <property type="component" value="Chromosome X"/>
</dbReference>
<evidence type="ECO:0000313" key="2">
    <source>
        <dbReference type="EMBL" id="KAF1747786.1"/>
    </source>
</evidence>
<keyword evidence="1" id="KW-0472">Membrane</keyword>
<dbReference type="GeneID" id="78777797"/>